<dbReference type="GO" id="GO:0005524">
    <property type="term" value="F:ATP binding"/>
    <property type="evidence" value="ECO:0007669"/>
    <property type="project" value="UniProtKB-KW"/>
</dbReference>
<keyword evidence="2" id="KW-1277">Toxin-antitoxin system</keyword>
<dbReference type="GO" id="GO:0016779">
    <property type="term" value="F:nucleotidyltransferase activity"/>
    <property type="evidence" value="ECO:0007669"/>
    <property type="project" value="UniProtKB-KW"/>
</dbReference>
<dbReference type="CDD" id="cd05403">
    <property type="entry name" value="NT_KNTase_like"/>
    <property type="match status" value="1"/>
</dbReference>
<keyword evidence="4" id="KW-0548">Nucleotidyltransferase</keyword>
<feature type="domain" description="Polymerase nucleotidyl transferase" evidence="10">
    <location>
        <begin position="10"/>
        <end position="87"/>
    </location>
</feature>
<dbReference type="InterPro" id="IPR043519">
    <property type="entry name" value="NT_sf"/>
</dbReference>
<comment type="cofactor">
    <cofactor evidence="1">
        <name>Mg(2+)</name>
        <dbReference type="ChEBI" id="CHEBI:18420"/>
    </cofactor>
</comment>
<evidence type="ECO:0000256" key="1">
    <source>
        <dbReference type="ARBA" id="ARBA00001946"/>
    </source>
</evidence>
<dbReference type="Gene3D" id="3.30.460.10">
    <property type="entry name" value="Beta Polymerase, domain 2"/>
    <property type="match status" value="1"/>
</dbReference>
<dbReference type="Proteomes" id="UP000317557">
    <property type="component" value="Unassembled WGS sequence"/>
</dbReference>
<dbReference type="InterPro" id="IPR002934">
    <property type="entry name" value="Polymerase_NTP_transf_dom"/>
</dbReference>
<keyword evidence="12" id="KW-1185">Reference proteome</keyword>
<dbReference type="RefSeq" id="WP_142453266.1">
    <property type="nucleotide sequence ID" value="NZ_FXTP01000002.1"/>
</dbReference>
<organism evidence="11 12">
    <name type="scientific">Gracilimonas mengyeensis</name>
    <dbReference type="NCBI Taxonomy" id="1302730"/>
    <lineage>
        <taxon>Bacteria</taxon>
        <taxon>Pseudomonadati</taxon>
        <taxon>Balneolota</taxon>
        <taxon>Balneolia</taxon>
        <taxon>Balneolales</taxon>
        <taxon>Balneolaceae</taxon>
        <taxon>Gracilimonas</taxon>
    </lineage>
</organism>
<dbReference type="Pfam" id="PF01909">
    <property type="entry name" value="NTP_transf_2"/>
    <property type="match status" value="1"/>
</dbReference>
<evidence type="ECO:0000313" key="11">
    <source>
        <dbReference type="EMBL" id="SMO45948.1"/>
    </source>
</evidence>
<dbReference type="EMBL" id="FXTP01000002">
    <property type="protein sequence ID" value="SMO45948.1"/>
    <property type="molecule type" value="Genomic_DNA"/>
</dbReference>
<gene>
    <name evidence="11" type="ORF">SAMN06265219_102262</name>
</gene>
<reference evidence="11 12" key="1">
    <citation type="submission" date="2017-05" db="EMBL/GenBank/DDBJ databases">
        <authorList>
            <person name="Varghese N."/>
            <person name="Submissions S."/>
        </authorList>
    </citation>
    <scope>NUCLEOTIDE SEQUENCE [LARGE SCALE GENOMIC DNA]</scope>
    <source>
        <strain evidence="11 12">DSM 21985</strain>
    </source>
</reference>
<protein>
    <recommendedName>
        <fullName evidence="10">Polymerase nucleotidyl transferase domain-containing protein</fullName>
    </recommendedName>
</protein>
<dbReference type="OrthoDB" id="798692at2"/>
<dbReference type="PANTHER" id="PTHR33571:SF14">
    <property type="entry name" value="PROTEIN ADENYLYLTRANSFERASE MJ0435-RELATED"/>
    <property type="match status" value="1"/>
</dbReference>
<sequence>MEKAELHNIIREYFHEKPVRKVSVFGSYASGKEREESDVDILLELVHPVGLMELSRYKNDLEDLLEIKVDIGTESGISEHLAEEVRENASVVYEA</sequence>
<proteinExistence type="inferred from homology"/>
<keyword evidence="3" id="KW-0808">Transferase</keyword>
<name>A0A521BFS4_9BACT</name>
<comment type="similarity">
    <text evidence="9">Belongs to the MntA antitoxin family.</text>
</comment>
<evidence type="ECO:0000256" key="7">
    <source>
        <dbReference type="ARBA" id="ARBA00022840"/>
    </source>
</evidence>
<keyword evidence="6" id="KW-0547">Nucleotide-binding</keyword>
<dbReference type="InterPro" id="IPR052038">
    <property type="entry name" value="Type-VII_TA_antitoxin"/>
</dbReference>
<keyword evidence="5" id="KW-0479">Metal-binding</keyword>
<evidence type="ECO:0000256" key="8">
    <source>
        <dbReference type="ARBA" id="ARBA00022842"/>
    </source>
</evidence>
<evidence type="ECO:0000256" key="5">
    <source>
        <dbReference type="ARBA" id="ARBA00022723"/>
    </source>
</evidence>
<accession>A0A521BFS4</accession>
<evidence type="ECO:0000256" key="2">
    <source>
        <dbReference type="ARBA" id="ARBA00022649"/>
    </source>
</evidence>
<dbReference type="GO" id="GO:0046872">
    <property type="term" value="F:metal ion binding"/>
    <property type="evidence" value="ECO:0007669"/>
    <property type="project" value="UniProtKB-KW"/>
</dbReference>
<evidence type="ECO:0000313" key="12">
    <source>
        <dbReference type="Proteomes" id="UP000317557"/>
    </source>
</evidence>
<evidence type="ECO:0000256" key="3">
    <source>
        <dbReference type="ARBA" id="ARBA00022679"/>
    </source>
</evidence>
<keyword evidence="7" id="KW-0067">ATP-binding</keyword>
<dbReference type="PANTHER" id="PTHR33571">
    <property type="entry name" value="SSL8005 PROTEIN"/>
    <property type="match status" value="1"/>
</dbReference>
<evidence type="ECO:0000256" key="4">
    <source>
        <dbReference type="ARBA" id="ARBA00022695"/>
    </source>
</evidence>
<evidence type="ECO:0000259" key="10">
    <source>
        <dbReference type="Pfam" id="PF01909"/>
    </source>
</evidence>
<keyword evidence="8" id="KW-0460">Magnesium</keyword>
<evidence type="ECO:0000256" key="6">
    <source>
        <dbReference type="ARBA" id="ARBA00022741"/>
    </source>
</evidence>
<dbReference type="SUPFAM" id="SSF81301">
    <property type="entry name" value="Nucleotidyltransferase"/>
    <property type="match status" value="1"/>
</dbReference>
<evidence type="ECO:0000256" key="9">
    <source>
        <dbReference type="ARBA" id="ARBA00038276"/>
    </source>
</evidence>
<dbReference type="AlphaFoldDB" id="A0A521BFS4"/>